<evidence type="ECO:0000256" key="1">
    <source>
        <dbReference type="SAM" id="SignalP"/>
    </source>
</evidence>
<dbReference type="Gene3D" id="2.40.50.200">
    <property type="entry name" value="Bacterial OB-fold"/>
    <property type="match status" value="1"/>
</dbReference>
<gene>
    <name evidence="2" type="ORF">BI308_00660</name>
</gene>
<dbReference type="AlphaFoldDB" id="A0A1L9QXX1"/>
<proteinExistence type="predicted"/>
<evidence type="ECO:0000313" key="2">
    <source>
        <dbReference type="EMBL" id="OJJ27513.1"/>
    </source>
</evidence>
<dbReference type="EMBL" id="MLAW01000001">
    <property type="protein sequence ID" value="OJJ27513.1"/>
    <property type="molecule type" value="Genomic_DNA"/>
</dbReference>
<dbReference type="InterPro" id="IPR036700">
    <property type="entry name" value="BOBF_sf"/>
</dbReference>
<keyword evidence="1" id="KW-0732">Signal</keyword>
<evidence type="ECO:0000313" key="3">
    <source>
        <dbReference type="Proteomes" id="UP000183940"/>
    </source>
</evidence>
<dbReference type="SUPFAM" id="SSF101756">
    <property type="entry name" value="Hypothetical protein YgiW"/>
    <property type="match status" value="1"/>
</dbReference>
<name>A0A1L9QXX1_9CYAN</name>
<feature type="signal peptide" evidence="1">
    <location>
        <begin position="1"/>
        <end position="28"/>
    </location>
</feature>
<feature type="chain" id="PRO_5011956587" description="DNA-binding protein" evidence="1">
    <location>
        <begin position="29"/>
        <end position="124"/>
    </location>
</feature>
<sequence length="124" mass="13318">MKLTTLGTLIAAILALPISLTVSGVTQAQNTSISNLNREENTTISGTIIGWGEADENEFILQDSTGTIVVDAGPRSSQDLNLNIGDEITVAGEFDDGEFDAFSLTYADGTVVDIRYHDDEEYDD</sequence>
<evidence type="ECO:0008006" key="4">
    <source>
        <dbReference type="Google" id="ProtNLM"/>
    </source>
</evidence>
<organism evidence="2 3">
    <name type="scientific">Roseofilum reptotaenium AO1-A</name>
    <dbReference type="NCBI Taxonomy" id="1925591"/>
    <lineage>
        <taxon>Bacteria</taxon>
        <taxon>Bacillati</taxon>
        <taxon>Cyanobacteriota</taxon>
        <taxon>Cyanophyceae</taxon>
        <taxon>Desertifilales</taxon>
        <taxon>Desertifilaceae</taxon>
        <taxon>Roseofilum</taxon>
    </lineage>
</organism>
<comment type="caution">
    <text evidence="2">The sequence shown here is derived from an EMBL/GenBank/DDBJ whole genome shotgun (WGS) entry which is preliminary data.</text>
</comment>
<dbReference type="STRING" id="1925591.BI308_00660"/>
<protein>
    <recommendedName>
        <fullName evidence="4">DNA-binding protein</fullName>
    </recommendedName>
</protein>
<dbReference type="Proteomes" id="UP000183940">
    <property type="component" value="Unassembled WGS sequence"/>
</dbReference>
<keyword evidence="3" id="KW-1185">Reference proteome</keyword>
<accession>A0A1L9QXX1</accession>
<reference evidence="2" key="1">
    <citation type="submission" date="2016-10" db="EMBL/GenBank/DDBJ databases">
        <title>CRISPR-Cas defence system in Roseofilum reptotaenium: evidence of a bacteriophage-cyanobacterium arms race in the coral black band disease.</title>
        <authorList>
            <person name="Buerger P."/>
            <person name="Wood-Charlson E.M."/>
            <person name="Weynberg K.D."/>
            <person name="Willis B."/>
            <person name="Van Oppen M.J."/>
        </authorList>
    </citation>
    <scope>NUCLEOTIDE SEQUENCE [LARGE SCALE GENOMIC DNA]</scope>
    <source>
        <strain evidence="2">AO1-A</strain>
    </source>
</reference>